<feature type="coiled-coil region" evidence="1">
    <location>
        <begin position="19"/>
        <end position="76"/>
    </location>
</feature>
<evidence type="ECO:0000313" key="2">
    <source>
        <dbReference type="EMBL" id="MBU3819289.1"/>
    </source>
</evidence>
<gene>
    <name evidence="2" type="ORF">H9864_02785</name>
</gene>
<evidence type="ECO:0008006" key="4">
    <source>
        <dbReference type="Google" id="ProtNLM"/>
    </source>
</evidence>
<comment type="caution">
    <text evidence="2">The sequence shown here is derived from an EMBL/GenBank/DDBJ whole genome shotgun (WGS) entry which is preliminary data.</text>
</comment>
<dbReference type="Proteomes" id="UP000824178">
    <property type="component" value="Unassembled WGS sequence"/>
</dbReference>
<reference evidence="2" key="1">
    <citation type="journal article" date="2021" name="PeerJ">
        <title>Extensive microbial diversity within the chicken gut microbiome revealed by metagenomics and culture.</title>
        <authorList>
            <person name="Gilroy R."/>
            <person name="Ravi A."/>
            <person name="Getino M."/>
            <person name="Pursley I."/>
            <person name="Horton D.L."/>
            <person name="Alikhan N.F."/>
            <person name="Baker D."/>
            <person name="Gharbi K."/>
            <person name="Hall N."/>
            <person name="Watson M."/>
            <person name="Adriaenssens E.M."/>
            <person name="Foster-Nyarko E."/>
            <person name="Jarju S."/>
            <person name="Secka A."/>
            <person name="Antonio M."/>
            <person name="Oren A."/>
            <person name="Chaudhuri R.R."/>
            <person name="La Ragione R."/>
            <person name="Hildebrand F."/>
            <person name="Pallen M.J."/>
        </authorList>
    </citation>
    <scope>NUCLEOTIDE SEQUENCE</scope>
    <source>
        <strain evidence="2">742</strain>
    </source>
</reference>
<evidence type="ECO:0000313" key="3">
    <source>
        <dbReference type="Proteomes" id="UP000824178"/>
    </source>
</evidence>
<dbReference type="EMBL" id="JAHLFH010000056">
    <property type="protein sequence ID" value="MBU3819289.1"/>
    <property type="molecule type" value="Genomic_DNA"/>
</dbReference>
<name>A0A9E2KK46_9FIRM</name>
<evidence type="ECO:0000256" key="1">
    <source>
        <dbReference type="SAM" id="Coils"/>
    </source>
</evidence>
<keyword evidence="1" id="KW-0175">Coiled coil</keyword>
<protein>
    <recommendedName>
        <fullName evidence="4">RNA polymerase sigma-70 region 4 domain-containing protein</fullName>
    </recommendedName>
</protein>
<accession>A0A9E2KK46</accession>
<dbReference type="SUPFAM" id="SSF88659">
    <property type="entry name" value="Sigma3 and sigma4 domains of RNA polymerase sigma factors"/>
    <property type="match status" value="1"/>
</dbReference>
<dbReference type="InterPro" id="IPR013324">
    <property type="entry name" value="RNA_pol_sigma_r3/r4-like"/>
</dbReference>
<reference evidence="2" key="2">
    <citation type="submission" date="2021-04" db="EMBL/GenBank/DDBJ databases">
        <authorList>
            <person name="Gilroy R."/>
        </authorList>
    </citation>
    <scope>NUCLEOTIDE SEQUENCE</scope>
    <source>
        <strain evidence="2">742</strain>
    </source>
</reference>
<dbReference type="AlphaFoldDB" id="A0A9E2KK46"/>
<sequence>MNADRSAKIRYLNAYRWAMVQEQELLRQIEEARTRAERVTQALSGTPGTPGDPSSLERAVEALIDLQQRLAAQIEASCKTRCRVEAALCTVRDPRQQTILRLHYISGKTFEQIAVELHYSYRQILREYGRAMDVIECHMESA</sequence>
<organism evidence="2 3">
    <name type="scientific">Candidatus Faecalibacterium intestinavium</name>
    <dbReference type="NCBI Taxonomy" id="2838580"/>
    <lineage>
        <taxon>Bacteria</taxon>
        <taxon>Bacillati</taxon>
        <taxon>Bacillota</taxon>
        <taxon>Clostridia</taxon>
        <taxon>Eubacteriales</taxon>
        <taxon>Oscillospiraceae</taxon>
        <taxon>Faecalibacterium</taxon>
    </lineage>
</organism>
<proteinExistence type="predicted"/>